<feature type="transmembrane region" description="Helical" evidence="4">
    <location>
        <begin position="319"/>
        <end position="336"/>
    </location>
</feature>
<keyword evidence="3" id="KW-0862">Zinc</keyword>
<keyword evidence="4" id="KW-1133">Transmembrane helix</keyword>
<evidence type="ECO:0000256" key="3">
    <source>
        <dbReference type="ARBA" id="ARBA00022833"/>
    </source>
</evidence>
<dbReference type="SMART" id="SM00744">
    <property type="entry name" value="RINGv"/>
    <property type="match status" value="1"/>
</dbReference>
<protein>
    <submittedName>
        <fullName evidence="6">OLC1v1008385C3</fullName>
    </submittedName>
</protein>
<evidence type="ECO:0000313" key="7">
    <source>
        <dbReference type="Proteomes" id="UP001161247"/>
    </source>
</evidence>
<evidence type="ECO:0000259" key="5">
    <source>
        <dbReference type="PROSITE" id="PS51292"/>
    </source>
</evidence>
<keyword evidence="2" id="KW-0863">Zinc-finger</keyword>
<keyword evidence="4" id="KW-0472">Membrane</keyword>
<dbReference type="InterPro" id="IPR013083">
    <property type="entry name" value="Znf_RING/FYVE/PHD"/>
</dbReference>
<dbReference type="InterPro" id="IPR011016">
    <property type="entry name" value="Znf_RING-CH"/>
</dbReference>
<accession>A0AAV1DPQ8</accession>
<evidence type="ECO:0000256" key="4">
    <source>
        <dbReference type="SAM" id="Phobius"/>
    </source>
</evidence>
<reference evidence="6" key="1">
    <citation type="submission" date="2023-03" db="EMBL/GenBank/DDBJ databases">
        <authorList>
            <person name="Julca I."/>
        </authorList>
    </citation>
    <scope>NUCLEOTIDE SEQUENCE</scope>
</reference>
<dbReference type="PROSITE" id="PS51292">
    <property type="entry name" value="ZF_RING_CH"/>
    <property type="match status" value="1"/>
</dbReference>
<sequence length="344" mass="37597">MDKEVSYQREDVNVMISSPGEMGGPACRVCQCTESDKMGDAVLGFLGILSPSMDGHCCNQAMKLEDENASQDREKDSYSRNVKKKSEVVEFVSPKGEVFICNADVEMGYAESEDKLLELGCSCKNDLALVHYACALKWFVNHGSTVCEICGCVASNISTSDIKKVKNALKEYEALRQKTVNGVPIHAQVQRNSGVDPDAVAAIRRLRLSEISLWFNPNNNLSSSLVHGVNEQSSTSSPGAEELVSNENTAAKWVVEGTGILLATGLLTVTLAWLIAPHVGKRTAKNGLHILLGGVCALAVVIFFRFFVLTRIKYGPARYWAILFVFWFLVFGIWASRAHGAHST</sequence>
<dbReference type="Proteomes" id="UP001161247">
    <property type="component" value="Chromosome 6"/>
</dbReference>
<keyword evidence="1" id="KW-0479">Metal-binding</keyword>
<dbReference type="Pfam" id="PF12906">
    <property type="entry name" value="RINGv"/>
    <property type="match status" value="1"/>
</dbReference>
<keyword evidence="7" id="KW-1185">Reference proteome</keyword>
<dbReference type="AlphaFoldDB" id="A0AAV1DPQ8"/>
<feature type="transmembrane region" description="Helical" evidence="4">
    <location>
        <begin position="253"/>
        <end position="276"/>
    </location>
</feature>
<gene>
    <name evidence="6" type="ORF">OLC1_LOCUS16743</name>
</gene>
<dbReference type="SUPFAM" id="SSF57850">
    <property type="entry name" value="RING/U-box"/>
    <property type="match status" value="1"/>
</dbReference>
<dbReference type="EMBL" id="OX459123">
    <property type="protein sequence ID" value="CAI9108708.1"/>
    <property type="molecule type" value="Genomic_DNA"/>
</dbReference>
<proteinExistence type="predicted"/>
<evidence type="ECO:0000256" key="1">
    <source>
        <dbReference type="ARBA" id="ARBA00022723"/>
    </source>
</evidence>
<dbReference type="Gene3D" id="3.30.40.10">
    <property type="entry name" value="Zinc/RING finger domain, C3HC4 (zinc finger)"/>
    <property type="match status" value="1"/>
</dbReference>
<organism evidence="6 7">
    <name type="scientific">Oldenlandia corymbosa var. corymbosa</name>
    <dbReference type="NCBI Taxonomy" id="529605"/>
    <lineage>
        <taxon>Eukaryota</taxon>
        <taxon>Viridiplantae</taxon>
        <taxon>Streptophyta</taxon>
        <taxon>Embryophyta</taxon>
        <taxon>Tracheophyta</taxon>
        <taxon>Spermatophyta</taxon>
        <taxon>Magnoliopsida</taxon>
        <taxon>eudicotyledons</taxon>
        <taxon>Gunneridae</taxon>
        <taxon>Pentapetalae</taxon>
        <taxon>asterids</taxon>
        <taxon>lamiids</taxon>
        <taxon>Gentianales</taxon>
        <taxon>Rubiaceae</taxon>
        <taxon>Rubioideae</taxon>
        <taxon>Spermacoceae</taxon>
        <taxon>Hedyotis-Oldenlandia complex</taxon>
        <taxon>Oldenlandia</taxon>
    </lineage>
</organism>
<evidence type="ECO:0000256" key="2">
    <source>
        <dbReference type="ARBA" id="ARBA00022771"/>
    </source>
</evidence>
<feature type="transmembrane region" description="Helical" evidence="4">
    <location>
        <begin position="288"/>
        <end position="307"/>
    </location>
</feature>
<feature type="domain" description="RING-CH-type" evidence="5">
    <location>
        <begin position="90"/>
        <end position="157"/>
    </location>
</feature>
<name>A0AAV1DPQ8_OLDCO</name>
<evidence type="ECO:0000313" key="6">
    <source>
        <dbReference type="EMBL" id="CAI9108708.1"/>
    </source>
</evidence>
<dbReference type="PANTHER" id="PTHR46214:SF12">
    <property type="entry name" value="RING_FYVE_PHD ZINC FINGER SUPERFAMILY PROTEIN"/>
    <property type="match status" value="1"/>
</dbReference>
<keyword evidence="4" id="KW-0812">Transmembrane</keyword>
<dbReference type="GO" id="GO:0008270">
    <property type="term" value="F:zinc ion binding"/>
    <property type="evidence" value="ECO:0007669"/>
    <property type="project" value="UniProtKB-KW"/>
</dbReference>
<dbReference type="PANTHER" id="PTHR46214">
    <property type="entry name" value="ZINC FINGER, RING-CH-TYPE"/>
    <property type="match status" value="1"/>
</dbReference>